<dbReference type="AlphaFoldDB" id="A0A4C1UMG0"/>
<keyword evidence="2" id="KW-1185">Reference proteome</keyword>
<organism evidence="1 2">
    <name type="scientific">Eumeta variegata</name>
    <name type="common">Bagworm moth</name>
    <name type="synonym">Eumeta japonica</name>
    <dbReference type="NCBI Taxonomy" id="151549"/>
    <lineage>
        <taxon>Eukaryota</taxon>
        <taxon>Metazoa</taxon>
        <taxon>Ecdysozoa</taxon>
        <taxon>Arthropoda</taxon>
        <taxon>Hexapoda</taxon>
        <taxon>Insecta</taxon>
        <taxon>Pterygota</taxon>
        <taxon>Neoptera</taxon>
        <taxon>Endopterygota</taxon>
        <taxon>Lepidoptera</taxon>
        <taxon>Glossata</taxon>
        <taxon>Ditrysia</taxon>
        <taxon>Tineoidea</taxon>
        <taxon>Psychidae</taxon>
        <taxon>Oiketicinae</taxon>
        <taxon>Eumeta</taxon>
    </lineage>
</organism>
<reference evidence="1 2" key="1">
    <citation type="journal article" date="2019" name="Commun. Biol.">
        <title>The bagworm genome reveals a unique fibroin gene that provides high tensile strength.</title>
        <authorList>
            <person name="Kono N."/>
            <person name="Nakamura H."/>
            <person name="Ohtoshi R."/>
            <person name="Tomita M."/>
            <person name="Numata K."/>
            <person name="Arakawa K."/>
        </authorList>
    </citation>
    <scope>NUCLEOTIDE SEQUENCE [LARGE SCALE GENOMIC DNA]</scope>
</reference>
<accession>A0A4C1UMG0</accession>
<proteinExistence type="predicted"/>
<comment type="caution">
    <text evidence="1">The sequence shown here is derived from an EMBL/GenBank/DDBJ whole genome shotgun (WGS) entry which is preliminary data.</text>
</comment>
<protein>
    <submittedName>
        <fullName evidence="1">Uncharacterized protein</fullName>
    </submittedName>
</protein>
<dbReference type="EMBL" id="BGZK01000196">
    <property type="protein sequence ID" value="GBP27621.1"/>
    <property type="molecule type" value="Genomic_DNA"/>
</dbReference>
<evidence type="ECO:0000313" key="2">
    <source>
        <dbReference type="Proteomes" id="UP000299102"/>
    </source>
</evidence>
<name>A0A4C1UMG0_EUMVA</name>
<sequence length="68" mass="7520">MPELQQRQEIWVAVTVDITNNFLLALSSSNQKIPGSTTGYLIYDRRVFEAAALTSSAAVVARNTHWPA</sequence>
<evidence type="ECO:0000313" key="1">
    <source>
        <dbReference type="EMBL" id="GBP27621.1"/>
    </source>
</evidence>
<dbReference type="Proteomes" id="UP000299102">
    <property type="component" value="Unassembled WGS sequence"/>
</dbReference>
<gene>
    <name evidence="1" type="ORF">EVAR_102875_1</name>
</gene>